<reference evidence="1" key="2">
    <citation type="journal article" date="2015" name="Fish Shellfish Immunol.">
        <title>Early steps in the European eel (Anguilla anguilla)-Vibrio vulnificus interaction in the gills: Role of the RtxA13 toxin.</title>
        <authorList>
            <person name="Callol A."/>
            <person name="Pajuelo D."/>
            <person name="Ebbesson L."/>
            <person name="Teles M."/>
            <person name="MacKenzie S."/>
            <person name="Amaro C."/>
        </authorList>
    </citation>
    <scope>NUCLEOTIDE SEQUENCE</scope>
</reference>
<accession>A0A0E9XLN6</accession>
<dbReference type="AlphaFoldDB" id="A0A0E9XLN6"/>
<evidence type="ECO:0000313" key="1">
    <source>
        <dbReference type="EMBL" id="JAI03312.1"/>
    </source>
</evidence>
<organism evidence="1">
    <name type="scientific">Anguilla anguilla</name>
    <name type="common">European freshwater eel</name>
    <name type="synonym">Muraena anguilla</name>
    <dbReference type="NCBI Taxonomy" id="7936"/>
    <lineage>
        <taxon>Eukaryota</taxon>
        <taxon>Metazoa</taxon>
        <taxon>Chordata</taxon>
        <taxon>Craniata</taxon>
        <taxon>Vertebrata</taxon>
        <taxon>Euteleostomi</taxon>
        <taxon>Actinopterygii</taxon>
        <taxon>Neopterygii</taxon>
        <taxon>Teleostei</taxon>
        <taxon>Anguilliformes</taxon>
        <taxon>Anguillidae</taxon>
        <taxon>Anguilla</taxon>
    </lineage>
</organism>
<reference evidence="1" key="1">
    <citation type="submission" date="2014-11" db="EMBL/GenBank/DDBJ databases">
        <authorList>
            <person name="Amaro Gonzalez C."/>
        </authorList>
    </citation>
    <scope>NUCLEOTIDE SEQUENCE</scope>
</reference>
<name>A0A0E9XLN6_ANGAN</name>
<sequence length="46" mass="5136">MSIFQGTFLVHTQLCSCFIVFSVPQIDIGYHMPILSSVDISTLKMS</sequence>
<proteinExistence type="predicted"/>
<protein>
    <submittedName>
        <fullName evidence="1">Uncharacterized protein</fullName>
    </submittedName>
</protein>
<dbReference type="EMBL" id="GBXM01005266">
    <property type="protein sequence ID" value="JAI03312.1"/>
    <property type="molecule type" value="Transcribed_RNA"/>
</dbReference>